<evidence type="ECO:0000313" key="1">
    <source>
        <dbReference type="EMBL" id="QJA88920.1"/>
    </source>
</evidence>
<accession>A0A6M3L3C6</accession>
<proteinExistence type="predicted"/>
<dbReference type="AlphaFoldDB" id="A0A6M3L3C6"/>
<name>A0A6M3L3C6_9ZZZZ</name>
<sequence length="135" mass="15162">MRTKKVNRYYCEFCPKAGCSASHMARHERGCTKNPNRICRVCGLLEQEQPDLTLLVAMWPDISQMVTNGIFNAEAHQIVGATLPAVREAAGNCPACIMASLRQADIPVPFVYGFNWTTEMDGVWREFNASRTESY</sequence>
<dbReference type="EMBL" id="MT142812">
    <property type="protein sequence ID" value="QJA88920.1"/>
    <property type="molecule type" value="Genomic_DNA"/>
</dbReference>
<gene>
    <name evidence="1" type="ORF">MM415B02644_0005</name>
</gene>
<protein>
    <recommendedName>
        <fullName evidence="2">C2H2-type domain-containing protein</fullName>
    </recommendedName>
</protein>
<reference evidence="1" key="1">
    <citation type="submission" date="2020-03" db="EMBL/GenBank/DDBJ databases">
        <title>The deep terrestrial virosphere.</title>
        <authorList>
            <person name="Holmfeldt K."/>
            <person name="Nilsson E."/>
            <person name="Simone D."/>
            <person name="Lopez-Fernandez M."/>
            <person name="Wu X."/>
            <person name="de Brujin I."/>
            <person name="Lundin D."/>
            <person name="Andersson A."/>
            <person name="Bertilsson S."/>
            <person name="Dopson M."/>
        </authorList>
    </citation>
    <scope>NUCLEOTIDE SEQUENCE</scope>
    <source>
        <strain evidence="1">MM415B02644</strain>
    </source>
</reference>
<organism evidence="1">
    <name type="scientific">viral metagenome</name>
    <dbReference type="NCBI Taxonomy" id="1070528"/>
    <lineage>
        <taxon>unclassified sequences</taxon>
        <taxon>metagenomes</taxon>
        <taxon>organismal metagenomes</taxon>
    </lineage>
</organism>
<evidence type="ECO:0008006" key="2">
    <source>
        <dbReference type="Google" id="ProtNLM"/>
    </source>
</evidence>